<dbReference type="Pfam" id="PF00561">
    <property type="entry name" value="Abhydrolase_1"/>
    <property type="match status" value="1"/>
</dbReference>
<evidence type="ECO:0000313" key="3">
    <source>
        <dbReference type="EMBL" id="AXC14804.1"/>
    </source>
</evidence>
<dbReference type="GO" id="GO:0016787">
    <property type="term" value="F:hydrolase activity"/>
    <property type="evidence" value="ECO:0007669"/>
    <property type="project" value="UniProtKB-KW"/>
</dbReference>
<protein>
    <submittedName>
        <fullName evidence="3">Epoxide hydrolase</fullName>
    </submittedName>
</protein>
<dbReference type="Proteomes" id="UP000253606">
    <property type="component" value="Chromosome"/>
</dbReference>
<sequence length="305" mass="33435">MVPMDAPEITGFRSETAKVRDVRLHFWVGGDPGGTPVLLWHGFLGTAYSWYKVMPLLAEAGYSVLVPDMRGYGDSDKPAGVEGYDARALAQEFRALVQQLRFGGGRKLLLVAHDMGAPPALLWAAEHPEEVAGLVYMEVPTMLEEFLAKTIVYTPEAMAKGSMWWWILPLAPGVPERLIVGKEREFLTWFYDGATAERNSISEAALQETLRTFQGVEGVLGALGVYRAAFVTIAQTTPLTKHKLKTPVLAIGGEKALAAKVAEMVGAVAENVTAETIASCGHFIPEERPEEFFNLFQHFVSRILA</sequence>
<evidence type="ECO:0000313" key="4">
    <source>
        <dbReference type="Proteomes" id="UP000253606"/>
    </source>
</evidence>
<feature type="domain" description="AB hydrolase-1" evidence="2">
    <location>
        <begin position="36"/>
        <end position="152"/>
    </location>
</feature>
<dbReference type="AlphaFoldDB" id="A0A2Z5G7Y2"/>
<dbReference type="InterPro" id="IPR029058">
    <property type="entry name" value="AB_hydrolase_fold"/>
</dbReference>
<name>A0A2Z5G7Y2_9BACT</name>
<dbReference type="PRINTS" id="PR00111">
    <property type="entry name" value="ABHYDROLASE"/>
</dbReference>
<gene>
    <name evidence="3" type="ORF">ACPOL_5556</name>
</gene>
<dbReference type="PRINTS" id="PR00412">
    <property type="entry name" value="EPOXHYDRLASE"/>
</dbReference>
<dbReference type="KEGG" id="abas:ACPOL_5556"/>
<reference evidence="3 4" key="1">
    <citation type="journal article" date="2018" name="Front. Microbiol.">
        <title>Hydrolytic Capabilities as a Key to Environmental Success: Chitinolytic and Cellulolytic Acidobacteria From Acidic Sub-arctic Soils and Boreal Peatlands.</title>
        <authorList>
            <person name="Belova S.E."/>
            <person name="Ravin N.V."/>
            <person name="Pankratov T.A."/>
            <person name="Rakitin A.L."/>
            <person name="Ivanova A.A."/>
            <person name="Beletsky A.V."/>
            <person name="Mardanov A.V."/>
            <person name="Sinninghe Damste J.S."/>
            <person name="Dedysh S.N."/>
        </authorList>
    </citation>
    <scope>NUCLEOTIDE SEQUENCE [LARGE SCALE GENOMIC DNA]</scope>
    <source>
        <strain evidence="3 4">SBC82</strain>
    </source>
</reference>
<dbReference type="SUPFAM" id="SSF53474">
    <property type="entry name" value="alpha/beta-Hydrolases"/>
    <property type="match status" value="1"/>
</dbReference>
<evidence type="ECO:0000256" key="1">
    <source>
        <dbReference type="ARBA" id="ARBA00022801"/>
    </source>
</evidence>
<dbReference type="Gene3D" id="3.40.50.1820">
    <property type="entry name" value="alpha/beta hydrolase"/>
    <property type="match status" value="1"/>
</dbReference>
<dbReference type="InterPro" id="IPR000073">
    <property type="entry name" value="AB_hydrolase_1"/>
</dbReference>
<keyword evidence="1 3" id="KW-0378">Hydrolase</keyword>
<keyword evidence="4" id="KW-1185">Reference proteome</keyword>
<dbReference type="PANTHER" id="PTHR43329">
    <property type="entry name" value="EPOXIDE HYDROLASE"/>
    <property type="match status" value="1"/>
</dbReference>
<dbReference type="InterPro" id="IPR000639">
    <property type="entry name" value="Epox_hydrolase-like"/>
</dbReference>
<proteinExistence type="predicted"/>
<dbReference type="EMBL" id="CP030840">
    <property type="protein sequence ID" value="AXC14804.1"/>
    <property type="molecule type" value="Genomic_DNA"/>
</dbReference>
<accession>A0A2Z5G7Y2</accession>
<evidence type="ECO:0000259" key="2">
    <source>
        <dbReference type="Pfam" id="PF00561"/>
    </source>
</evidence>
<organism evidence="3 4">
    <name type="scientific">Acidisarcina polymorpha</name>
    <dbReference type="NCBI Taxonomy" id="2211140"/>
    <lineage>
        <taxon>Bacteria</taxon>
        <taxon>Pseudomonadati</taxon>
        <taxon>Acidobacteriota</taxon>
        <taxon>Terriglobia</taxon>
        <taxon>Terriglobales</taxon>
        <taxon>Acidobacteriaceae</taxon>
        <taxon>Acidisarcina</taxon>
    </lineage>
</organism>